<gene>
    <name evidence="10" type="ORF">H0P51_09575</name>
</gene>
<comment type="similarity">
    <text evidence="2 6">Belongs to the acyl-CoA dehydrogenase family.</text>
</comment>
<dbReference type="Proteomes" id="UP000510682">
    <property type="component" value="Chromosome"/>
</dbReference>
<name>A0A7D6E7Q0_9MYCO</name>
<evidence type="ECO:0000259" key="9">
    <source>
        <dbReference type="Pfam" id="PF02771"/>
    </source>
</evidence>
<dbReference type="Pfam" id="PF00441">
    <property type="entry name" value="Acyl-CoA_dh_1"/>
    <property type="match status" value="1"/>
</dbReference>
<dbReference type="PANTHER" id="PTHR43292:SF4">
    <property type="entry name" value="ACYL-COA DEHYDROGENASE FADE34"/>
    <property type="match status" value="1"/>
</dbReference>
<dbReference type="EMBL" id="CP059165">
    <property type="protein sequence ID" value="QLL09102.1"/>
    <property type="molecule type" value="Genomic_DNA"/>
</dbReference>
<evidence type="ECO:0000256" key="1">
    <source>
        <dbReference type="ARBA" id="ARBA00001974"/>
    </source>
</evidence>
<dbReference type="AlphaFoldDB" id="A0A7D6E7Q0"/>
<dbReference type="InterPro" id="IPR013786">
    <property type="entry name" value="AcylCoA_DH/ox_N"/>
</dbReference>
<dbReference type="InterPro" id="IPR052161">
    <property type="entry name" value="Mycobact_Acyl-CoA_DH"/>
</dbReference>
<dbReference type="GO" id="GO:0016627">
    <property type="term" value="F:oxidoreductase activity, acting on the CH-CH group of donors"/>
    <property type="evidence" value="ECO:0007669"/>
    <property type="project" value="InterPro"/>
</dbReference>
<evidence type="ECO:0000256" key="5">
    <source>
        <dbReference type="ARBA" id="ARBA00023002"/>
    </source>
</evidence>
<dbReference type="GO" id="GO:0050660">
    <property type="term" value="F:flavin adenine dinucleotide binding"/>
    <property type="evidence" value="ECO:0007669"/>
    <property type="project" value="InterPro"/>
</dbReference>
<dbReference type="Pfam" id="PF02771">
    <property type="entry name" value="Acyl-CoA_dh_N"/>
    <property type="match status" value="1"/>
</dbReference>
<comment type="cofactor">
    <cofactor evidence="1 6">
        <name>FAD</name>
        <dbReference type="ChEBI" id="CHEBI:57692"/>
    </cofactor>
</comment>
<proteinExistence type="inferred from homology"/>
<evidence type="ECO:0000313" key="11">
    <source>
        <dbReference type="Proteomes" id="UP000510682"/>
    </source>
</evidence>
<evidence type="ECO:0000313" key="10">
    <source>
        <dbReference type="EMBL" id="QLL09102.1"/>
    </source>
</evidence>
<sequence length="381" mass="41231">MAPLGEPQPDAAGSIQLRQLIRDFIQADAEEFGWEPEVDSWLGQWDPAFSQRLARAGFLGLTIPRRYGGRGLSHLDRYVVTEELLAAGAPIAAHWVADRQFAPSVLVHGTEEQRQRWLPEIAAGHLYTALGFSEPGAGSDLAAAQTKAARTDGGWLLRGTKVWTSGAHHAHLIAVLARTSPPDPKHRHAGFTEFLIARETPGVVISAVELMSGEHHFNEVTFDDAFVPDTDVLGEVGNGWAQVTSELSVERSGPERFLSTAPLITTAVGELAQMVPDDGTAAAVGALLAELMSLRQLSMTVSEELQNGHDAASRAALVKDMGTEFEQRSVDVIAELLADRTLSIRLQQQLATALLHKPLFTLRGGTNEVLRGVVARRMGLR</sequence>
<feature type="domain" description="Acyl-CoA dehydrogenase/oxidase N-terminal" evidence="9">
    <location>
        <begin position="16"/>
        <end position="124"/>
    </location>
</feature>
<dbReference type="InterPro" id="IPR009100">
    <property type="entry name" value="AcylCoA_DH/oxidase_NM_dom_sf"/>
</dbReference>
<dbReference type="Pfam" id="PF02770">
    <property type="entry name" value="Acyl-CoA_dh_M"/>
    <property type="match status" value="1"/>
</dbReference>
<dbReference type="GO" id="GO:0005886">
    <property type="term" value="C:plasma membrane"/>
    <property type="evidence" value="ECO:0007669"/>
    <property type="project" value="TreeGrafter"/>
</dbReference>
<dbReference type="Gene3D" id="1.10.540.10">
    <property type="entry name" value="Acyl-CoA dehydrogenase/oxidase, N-terminal domain"/>
    <property type="match status" value="1"/>
</dbReference>
<keyword evidence="4 6" id="KW-0274">FAD</keyword>
<dbReference type="InterPro" id="IPR006091">
    <property type="entry name" value="Acyl-CoA_Oxase/DH_mid-dom"/>
</dbReference>
<dbReference type="SUPFAM" id="SSF56645">
    <property type="entry name" value="Acyl-CoA dehydrogenase NM domain-like"/>
    <property type="match status" value="1"/>
</dbReference>
<dbReference type="Gene3D" id="1.20.140.10">
    <property type="entry name" value="Butyryl-CoA Dehydrogenase, subunit A, domain 3"/>
    <property type="match status" value="1"/>
</dbReference>
<keyword evidence="3 6" id="KW-0285">Flavoprotein</keyword>
<evidence type="ECO:0000259" key="8">
    <source>
        <dbReference type="Pfam" id="PF02770"/>
    </source>
</evidence>
<accession>A0A7D6E7Q0</accession>
<dbReference type="FunFam" id="2.40.110.10:FF:000011">
    <property type="entry name" value="Acyl-CoA dehydrogenase FadE34"/>
    <property type="match status" value="1"/>
</dbReference>
<dbReference type="RefSeq" id="WP_180917687.1">
    <property type="nucleotide sequence ID" value="NZ_CP059165.1"/>
</dbReference>
<evidence type="ECO:0000259" key="7">
    <source>
        <dbReference type="Pfam" id="PF00441"/>
    </source>
</evidence>
<protein>
    <submittedName>
        <fullName evidence="10">Acyl-CoA dehydrogenase family protein</fullName>
    </submittedName>
</protein>
<dbReference type="SUPFAM" id="SSF47203">
    <property type="entry name" value="Acyl-CoA dehydrogenase C-terminal domain-like"/>
    <property type="match status" value="1"/>
</dbReference>
<evidence type="ECO:0000256" key="4">
    <source>
        <dbReference type="ARBA" id="ARBA00022827"/>
    </source>
</evidence>
<dbReference type="PANTHER" id="PTHR43292">
    <property type="entry name" value="ACYL-COA DEHYDROGENASE"/>
    <property type="match status" value="1"/>
</dbReference>
<keyword evidence="11" id="KW-1185">Reference proteome</keyword>
<dbReference type="InterPro" id="IPR037069">
    <property type="entry name" value="AcylCoA_DH/ox_N_sf"/>
</dbReference>
<evidence type="ECO:0000256" key="2">
    <source>
        <dbReference type="ARBA" id="ARBA00009347"/>
    </source>
</evidence>
<reference evidence="10" key="2">
    <citation type="submission" date="2020-07" db="EMBL/GenBank/DDBJ databases">
        <authorList>
            <person name="Yu X."/>
        </authorList>
    </citation>
    <scope>NUCLEOTIDE SEQUENCE [LARGE SCALE GENOMIC DNA]</scope>
    <source>
        <strain evidence="10">24T</strain>
    </source>
</reference>
<dbReference type="Gene3D" id="2.40.110.10">
    <property type="entry name" value="Butyryl-CoA Dehydrogenase, subunit A, domain 2"/>
    <property type="match status" value="1"/>
</dbReference>
<evidence type="ECO:0000256" key="6">
    <source>
        <dbReference type="RuleBase" id="RU362125"/>
    </source>
</evidence>
<keyword evidence="5 6" id="KW-0560">Oxidoreductase</keyword>
<dbReference type="KEGG" id="mgor:H0P51_09575"/>
<organism evidence="10 11">
    <name type="scientific">Mycobacterium vicinigordonae</name>
    <dbReference type="NCBI Taxonomy" id="1719132"/>
    <lineage>
        <taxon>Bacteria</taxon>
        <taxon>Bacillati</taxon>
        <taxon>Actinomycetota</taxon>
        <taxon>Actinomycetes</taxon>
        <taxon>Mycobacteriales</taxon>
        <taxon>Mycobacteriaceae</taxon>
        <taxon>Mycobacterium</taxon>
    </lineage>
</organism>
<reference evidence="10" key="1">
    <citation type="submission" date="2020-07" db="EMBL/GenBank/DDBJ databases">
        <title>Description of Mycobacterium gordonae subsp. intergordonae subsp.nov. and Mycobacterium gordonae subsp. gordonae subsp. nov.</title>
        <authorList>
            <person name="Huang H."/>
        </authorList>
    </citation>
    <scope>NUCLEOTIDE SEQUENCE [LARGE SCALE GENOMIC DNA]</scope>
    <source>
        <strain evidence="10">24T</strain>
    </source>
</reference>
<evidence type="ECO:0000256" key="3">
    <source>
        <dbReference type="ARBA" id="ARBA00022630"/>
    </source>
</evidence>
<dbReference type="InterPro" id="IPR046373">
    <property type="entry name" value="Acyl-CoA_Oxase/DH_mid-dom_sf"/>
</dbReference>
<dbReference type="InterPro" id="IPR009075">
    <property type="entry name" value="AcylCo_DH/oxidase_C"/>
</dbReference>
<feature type="domain" description="Acyl-CoA dehydrogenase/oxidase C-terminal" evidence="7">
    <location>
        <begin position="274"/>
        <end position="378"/>
    </location>
</feature>
<feature type="domain" description="Acyl-CoA oxidase/dehydrogenase middle" evidence="8">
    <location>
        <begin position="129"/>
        <end position="224"/>
    </location>
</feature>
<dbReference type="InterPro" id="IPR036250">
    <property type="entry name" value="AcylCo_DH-like_C"/>
</dbReference>